<evidence type="ECO:0000256" key="3">
    <source>
        <dbReference type="ARBA" id="ARBA00023125"/>
    </source>
</evidence>
<dbReference type="SUPFAM" id="SSF47459">
    <property type="entry name" value="HLH, helix-loop-helix DNA-binding domain"/>
    <property type="match status" value="1"/>
</dbReference>
<reference evidence="7" key="3">
    <citation type="submission" date="2019-06" db="EMBL/GenBank/DDBJ databases">
        <authorList>
            <person name="Poynton C."/>
            <person name="Hasenbein S."/>
            <person name="Benoit J.B."/>
            <person name="Sepulveda M.S."/>
            <person name="Poelchau M.F."/>
            <person name="Murali S.C."/>
            <person name="Chen S."/>
            <person name="Glastad K.M."/>
            <person name="Werren J.H."/>
            <person name="Vineis J.H."/>
            <person name="Bowen J.L."/>
            <person name="Friedrich M."/>
            <person name="Jones J."/>
            <person name="Robertson H.M."/>
            <person name="Feyereisen R."/>
            <person name="Mechler-Hickson A."/>
            <person name="Mathers N."/>
            <person name="Lee C.E."/>
            <person name="Colbourne J.K."/>
            <person name="Biales A."/>
            <person name="Johnston J.S."/>
            <person name="Wellborn G.A."/>
            <person name="Rosendale A.J."/>
            <person name="Cridge A.G."/>
            <person name="Munoz-Torres M.C."/>
            <person name="Bain P.A."/>
            <person name="Manny A.R."/>
            <person name="Major K.M."/>
            <person name="Lambert F.N."/>
            <person name="Vulpe C.D."/>
            <person name="Tuck P."/>
            <person name="Blalock B.J."/>
            <person name="Lin Y.-Y."/>
            <person name="Smith M.E."/>
            <person name="Ochoa-Acuna H."/>
            <person name="Chen M.-J.M."/>
            <person name="Childers C.P."/>
            <person name="Qu J."/>
            <person name="Dugan S."/>
            <person name="Lee S.L."/>
            <person name="Chao H."/>
            <person name="Dinh H."/>
            <person name="Han Y."/>
            <person name="Doddapaneni H."/>
            <person name="Worley K.C."/>
            <person name="Muzny D.M."/>
            <person name="Gibbs R.A."/>
            <person name="Richards S."/>
        </authorList>
    </citation>
    <scope>NUCLEOTIDE SEQUENCE</scope>
    <source>
        <strain evidence="7">HAZT.00-mixed</strain>
        <tissue evidence="7">Whole organism</tissue>
    </source>
</reference>
<evidence type="ECO:0000256" key="1">
    <source>
        <dbReference type="ARBA" id="ARBA00004123"/>
    </source>
</evidence>
<dbReference type="PANTHER" id="PTHR15741:SF27">
    <property type="entry name" value="TRANSCRIPTION FACTOR AP-4"/>
    <property type="match status" value="1"/>
</dbReference>
<gene>
    <name evidence="7" type="ORF">HAZT_HAZT001177</name>
</gene>
<feature type="domain" description="BHLH" evidence="6">
    <location>
        <begin position="19"/>
        <end position="70"/>
    </location>
</feature>
<dbReference type="OrthoDB" id="10029128at2759"/>
<dbReference type="GO" id="GO:0000981">
    <property type="term" value="F:DNA-binding transcription factor activity, RNA polymerase II-specific"/>
    <property type="evidence" value="ECO:0007669"/>
    <property type="project" value="TreeGrafter"/>
</dbReference>
<keyword evidence="5" id="KW-0539">Nucleus</keyword>
<organism evidence="7">
    <name type="scientific">Hyalella azteca</name>
    <name type="common">Amphipod</name>
    <dbReference type="NCBI Taxonomy" id="294128"/>
    <lineage>
        <taxon>Eukaryota</taxon>
        <taxon>Metazoa</taxon>
        <taxon>Ecdysozoa</taxon>
        <taxon>Arthropoda</taxon>
        <taxon>Crustacea</taxon>
        <taxon>Multicrustacea</taxon>
        <taxon>Malacostraca</taxon>
        <taxon>Eumalacostraca</taxon>
        <taxon>Peracarida</taxon>
        <taxon>Amphipoda</taxon>
        <taxon>Senticaudata</taxon>
        <taxon>Talitrida</taxon>
        <taxon>Talitroidea</taxon>
        <taxon>Hyalellidae</taxon>
        <taxon>Hyalella</taxon>
    </lineage>
</organism>
<evidence type="ECO:0000256" key="2">
    <source>
        <dbReference type="ARBA" id="ARBA00023015"/>
    </source>
</evidence>
<dbReference type="PANTHER" id="PTHR15741">
    <property type="entry name" value="BASIC HELIX-LOOP-HELIX ZIP TRANSCRIPTION FACTOR"/>
    <property type="match status" value="1"/>
</dbReference>
<dbReference type="PROSITE" id="PS50888">
    <property type="entry name" value="BHLH"/>
    <property type="match status" value="1"/>
</dbReference>
<evidence type="ECO:0000256" key="5">
    <source>
        <dbReference type="ARBA" id="ARBA00023242"/>
    </source>
</evidence>
<dbReference type="InterPro" id="IPR011598">
    <property type="entry name" value="bHLH_dom"/>
</dbReference>
<keyword evidence="3" id="KW-0238">DNA-binding</keyword>
<dbReference type="Proteomes" id="UP000711488">
    <property type="component" value="Unassembled WGS sequence"/>
</dbReference>
<keyword evidence="4" id="KW-0804">Transcription</keyword>
<protein>
    <recommendedName>
        <fullName evidence="6">BHLH domain-containing protein</fullName>
    </recommendedName>
</protein>
<dbReference type="GO" id="GO:0046983">
    <property type="term" value="F:protein dimerization activity"/>
    <property type="evidence" value="ECO:0007669"/>
    <property type="project" value="InterPro"/>
</dbReference>
<proteinExistence type="predicted"/>
<dbReference type="SMART" id="SM00353">
    <property type="entry name" value="HLH"/>
    <property type="match status" value="1"/>
</dbReference>
<name>A0A6A0HB05_HYAAZ</name>
<evidence type="ECO:0000313" key="7">
    <source>
        <dbReference type="EMBL" id="KAA0202689.1"/>
    </source>
</evidence>
<dbReference type="InterPro" id="IPR052207">
    <property type="entry name" value="Max-like/E-box_TFs"/>
</dbReference>
<evidence type="ECO:0000259" key="6">
    <source>
        <dbReference type="PROSITE" id="PS50888"/>
    </source>
</evidence>
<reference evidence="7" key="2">
    <citation type="journal article" date="2018" name="Environ. Sci. Technol.">
        <title>The Toxicogenome of Hyalella azteca: A Model for Sediment Ecotoxicology and Evolutionary Toxicology.</title>
        <authorList>
            <person name="Poynton H.C."/>
            <person name="Hasenbein S."/>
            <person name="Benoit J.B."/>
            <person name="Sepulveda M.S."/>
            <person name="Poelchau M.F."/>
            <person name="Hughes D.S.T."/>
            <person name="Murali S.C."/>
            <person name="Chen S."/>
            <person name="Glastad K.M."/>
            <person name="Goodisman M.A.D."/>
            <person name="Werren J.H."/>
            <person name="Vineis J.H."/>
            <person name="Bowen J.L."/>
            <person name="Friedrich M."/>
            <person name="Jones J."/>
            <person name="Robertson H.M."/>
            <person name="Feyereisen R."/>
            <person name="Mechler-Hickson A."/>
            <person name="Mathers N."/>
            <person name="Lee C.E."/>
            <person name="Colbourne J.K."/>
            <person name="Biales A."/>
            <person name="Johnston J.S."/>
            <person name="Wellborn G.A."/>
            <person name="Rosendale A.J."/>
            <person name="Cridge A.G."/>
            <person name="Munoz-Torres M.C."/>
            <person name="Bain P.A."/>
            <person name="Manny A.R."/>
            <person name="Major K.M."/>
            <person name="Lambert F.N."/>
            <person name="Vulpe C.D."/>
            <person name="Tuck P."/>
            <person name="Blalock B.J."/>
            <person name="Lin Y.Y."/>
            <person name="Smith M.E."/>
            <person name="Ochoa-Acuna H."/>
            <person name="Chen M.M."/>
            <person name="Childers C.P."/>
            <person name="Qu J."/>
            <person name="Dugan S."/>
            <person name="Lee S.L."/>
            <person name="Chao H."/>
            <person name="Dinh H."/>
            <person name="Han Y."/>
            <person name="Doddapaneni H."/>
            <person name="Worley K.C."/>
            <person name="Muzny D.M."/>
            <person name="Gibbs R.A."/>
            <person name="Richards S."/>
        </authorList>
    </citation>
    <scope>NUCLEOTIDE SEQUENCE</scope>
    <source>
        <strain evidence="7">HAZT.00-mixed</strain>
        <tissue evidence="7">Whole organism</tissue>
    </source>
</reference>
<dbReference type="GO" id="GO:0005634">
    <property type="term" value="C:nucleus"/>
    <property type="evidence" value="ECO:0007669"/>
    <property type="project" value="UniProtKB-SubCell"/>
</dbReference>
<dbReference type="EMBL" id="JQDR03003150">
    <property type="protein sequence ID" value="KAA0202689.1"/>
    <property type="molecule type" value="Genomic_DNA"/>
</dbReference>
<sequence>MSGGHPTSPVCAMENEKRIRREIANSNERRRMKSINAGFASLKELLPNTDGEKLSKVVCARARLAAEKSGRLAQQPITIARSAHKALRLTRSTTHSLAQLLPLLEEYSRRSEYGNSFGLNAGAAAGPHAPYLSADCIPSALVATSTGDTARQRARDVYMFVSSHCSSYVAHSKQKEYLLTTDFRNVWSRENRG</sequence>
<evidence type="ECO:0000256" key="4">
    <source>
        <dbReference type="ARBA" id="ARBA00023163"/>
    </source>
</evidence>
<dbReference type="Pfam" id="PF00010">
    <property type="entry name" value="HLH"/>
    <property type="match status" value="1"/>
</dbReference>
<comment type="subcellular location">
    <subcellularLocation>
        <location evidence="1">Nucleus</location>
    </subcellularLocation>
</comment>
<dbReference type="GO" id="GO:0000978">
    <property type="term" value="F:RNA polymerase II cis-regulatory region sequence-specific DNA binding"/>
    <property type="evidence" value="ECO:0007669"/>
    <property type="project" value="TreeGrafter"/>
</dbReference>
<dbReference type="AlphaFoldDB" id="A0A6A0HB05"/>
<comment type="caution">
    <text evidence="7">The sequence shown here is derived from an EMBL/GenBank/DDBJ whole genome shotgun (WGS) entry which is preliminary data.</text>
</comment>
<reference evidence="7" key="1">
    <citation type="submission" date="2014-08" db="EMBL/GenBank/DDBJ databases">
        <authorList>
            <person name="Murali S."/>
            <person name="Richards S."/>
            <person name="Bandaranaike D."/>
            <person name="Bellair M."/>
            <person name="Blankenburg K."/>
            <person name="Chao H."/>
            <person name="Dinh H."/>
            <person name="Doddapaneni H."/>
            <person name="Dugan-Rocha S."/>
            <person name="Elkadiri S."/>
            <person name="Gnanaolivu R."/>
            <person name="Hughes D."/>
            <person name="Lee S."/>
            <person name="Li M."/>
            <person name="Ming W."/>
            <person name="Munidasa M."/>
            <person name="Muniz J."/>
            <person name="Nguyen L."/>
            <person name="Osuji N."/>
            <person name="Pu L.-L."/>
            <person name="Puazo M."/>
            <person name="Skinner E."/>
            <person name="Qu C."/>
            <person name="Quiroz J."/>
            <person name="Raj R."/>
            <person name="Weissenberger G."/>
            <person name="Xin Y."/>
            <person name="Zou X."/>
            <person name="Han Y."/>
            <person name="Worley K."/>
            <person name="Muzny D."/>
            <person name="Gibbs R."/>
        </authorList>
    </citation>
    <scope>NUCLEOTIDE SEQUENCE</scope>
    <source>
        <strain evidence="7">HAZT.00-mixed</strain>
        <tissue evidence="7">Whole organism</tissue>
    </source>
</reference>
<dbReference type="Gene3D" id="4.10.280.10">
    <property type="entry name" value="Helix-loop-helix DNA-binding domain"/>
    <property type="match status" value="1"/>
</dbReference>
<accession>A0A6A0HB05</accession>
<keyword evidence="2" id="KW-0805">Transcription regulation</keyword>
<dbReference type="InterPro" id="IPR036638">
    <property type="entry name" value="HLH_DNA-bd_sf"/>
</dbReference>